<name>A0A0F8VLU2_9ZZZZ</name>
<reference evidence="1" key="1">
    <citation type="journal article" date="2015" name="Nature">
        <title>Complex archaea that bridge the gap between prokaryotes and eukaryotes.</title>
        <authorList>
            <person name="Spang A."/>
            <person name="Saw J.H."/>
            <person name="Jorgensen S.L."/>
            <person name="Zaremba-Niedzwiedzka K."/>
            <person name="Martijn J."/>
            <person name="Lind A.E."/>
            <person name="van Eijk R."/>
            <person name="Schleper C."/>
            <person name="Guy L."/>
            <person name="Ettema T.J."/>
        </authorList>
    </citation>
    <scope>NUCLEOTIDE SEQUENCE</scope>
</reference>
<proteinExistence type="predicted"/>
<sequence length="130" mass="13796">MRTRTGWGALAIFAVLLLFIGVSTSDAAPTDVVGVVESAWPTPTVSLLPVVVAQQPVVLIYEVINTHNIALDSTPETITVLISAESAALLDIAMRVNAAPRIPAMVNTGKRTTPIDRLYRGASGRFRTGI</sequence>
<gene>
    <name evidence="1" type="ORF">LCGC14_3165740</name>
</gene>
<accession>A0A0F8VLU2</accession>
<organism evidence="1">
    <name type="scientific">marine sediment metagenome</name>
    <dbReference type="NCBI Taxonomy" id="412755"/>
    <lineage>
        <taxon>unclassified sequences</taxon>
        <taxon>metagenomes</taxon>
        <taxon>ecological metagenomes</taxon>
    </lineage>
</organism>
<evidence type="ECO:0000313" key="1">
    <source>
        <dbReference type="EMBL" id="KKK45322.1"/>
    </source>
</evidence>
<comment type="caution">
    <text evidence="1">The sequence shown here is derived from an EMBL/GenBank/DDBJ whole genome shotgun (WGS) entry which is preliminary data.</text>
</comment>
<protein>
    <submittedName>
        <fullName evidence="1">Uncharacterized protein</fullName>
    </submittedName>
</protein>
<dbReference type="EMBL" id="LAZR01070100">
    <property type="protein sequence ID" value="KKK45322.1"/>
    <property type="molecule type" value="Genomic_DNA"/>
</dbReference>
<dbReference type="AlphaFoldDB" id="A0A0F8VLU2"/>